<dbReference type="EMBL" id="NKJJ02000011">
    <property type="protein sequence ID" value="TPR05726.1"/>
    <property type="molecule type" value="Genomic_DNA"/>
</dbReference>
<dbReference type="PANTHER" id="PTHR43439">
    <property type="entry name" value="PHENYLACETATE-COENZYME A LIGASE"/>
    <property type="match status" value="1"/>
</dbReference>
<accession>A0A505HXN8</accession>
<sequence length="119" mass="13151">MHTRRQTQSATPHAVYHLVNPCKTPWATLVPAVQAKYPGMQTVPLDQWLDELEAIKSPSETEVREKPALKLLDFYRGLAGEVLSASISVEQTRGGSKTMEGLGAVTGQLMGNWLGQWDF</sequence>
<keyword evidence="1" id="KW-0596">Phosphopantetheine</keyword>
<proteinExistence type="predicted"/>
<evidence type="ECO:0000256" key="2">
    <source>
        <dbReference type="ARBA" id="ARBA00022553"/>
    </source>
</evidence>
<gene>
    <name evidence="3" type="ORF">CAN33_0010900</name>
</gene>
<keyword evidence="2" id="KW-0597">Phosphoprotein</keyword>
<dbReference type="AlphaFoldDB" id="A0A505HXN8"/>
<dbReference type="Proteomes" id="UP000197666">
    <property type="component" value="Unassembled WGS sequence"/>
</dbReference>
<reference evidence="4" key="1">
    <citation type="submission" date="2018-10" db="EMBL/GenBank/DDBJ databases">
        <title>FDA dAtabase for Regulatory Grade micrObial Sequences (FDA-ARGOS): Supporting development and validation of Infectious Disease Dx tests.</title>
        <authorList>
            <person name="Kerrigan L."/>
            <person name="Tallon L."/>
            <person name="Sadzewicz L."/>
            <person name="Sengamalay N."/>
            <person name="Ott S."/>
            <person name="Godinez A."/>
            <person name="Nagaraj S."/>
            <person name="Vavikolanu K."/>
            <person name="Nadendla S."/>
            <person name="George J."/>
            <person name="Sichtig H."/>
        </authorList>
    </citation>
    <scope>NUCLEOTIDE SEQUENCE [LARGE SCALE GENOMIC DNA]</scope>
    <source>
        <strain evidence="4">FDAARGOS_311</strain>
    </source>
</reference>
<name>A0A505HXN8_ASPNG</name>
<evidence type="ECO:0000313" key="3">
    <source>
        <dbReference type="EMBL" id="TPR05726.1"/>
    </source>
</evidence>
<dbReference type="GO" id="GO:0004497">
    <property type="term" value="F:monooxygenase activity"/>
    <property type="evidence" value="ECO:0007669"/>
    <property type="project" value="UniProtKB-KW"/>
</dbReference>
<protein>
    <submittedName>
        <fullName evidence="3">Flavin-binding monooxygenase-like family protein</fullName>
    </submittedName>
</protein>
<organism evidence="3 4">
    <name type="scientific">Aspergillus niger</name>
    <dbReference type="NCBI Taxonomy" id="5061"/>
    <lineage>
        <taxon>Eukaryota</taxon>
        <taxon>Fungi</taxon>
        <taxon>Dikarya</taxon>
        <taxon>Ascomycota</taxon>
        <taxon>Pezizomycotina</taxon>
        <taxon>Eurotiomycetes</taxon>
        <taxon>Eurotiomycetidae</taxon>
        <taxon>Eurotiales</taxon>
        <taxon>Aspergillaceae</taxon>
        <taxon>Aspergillus</taxon>
        <taxon>Aspergillus subgen. Circumdati</taxon>
    </lineage>
</organism>
<dbReference type="VEuPathDB" id="FungiDB:An13g02460"/>
<dbReference type="InterPro" id="IPR051414">
    <property type="entry name" value="Adenylate-forming_Reductase"/>
</dbReference>
<dbReference type="Gene3D" id="3.40.50.720">
    <property type="entry name" value="NAD(P)-binding Rossmann-like Domain"/>
    <property type="match status" value="1"/>
</dbReference>
<evidence type="ECO:0000256" key="1">
    <source>
        <dbReference type="ARBA" id="ARBA00022450"/>
    </source>
</evidence>
<evidence type="ECO:0000313" key="4">
    <source>
        <dbReference type="Proteomes" id="UP000197666"/>
    </source>
</evidence>
<keyword evidence="3" id="KW-0560">Oxidoreductase</keyword>
<keyword evidence="3" id="KW-0503">Monooxygenase</keyword>
<dbReference type="VEuPathDB" id="FungiDB:ASPNIDRAFT2_1156292"/>
<dbReference type="PANTHER" id="PTHR43439:SF2">
    <property type="entry name" value="ENZYME, PUTATIVE (JCVI)-RELATED"/>
    <property type="match status" value="1"/>
</dbReference>
<dbReference type="VEuPathDB" id="FungiDB:M747DRAFT_273675"/>
<comment type="caution">
    <text evidence="3">The sequence shown here is derived from an EMBL/GenBank/DDBJ whole genome shotgun (WGS) entry which is preliminary data.</text>
</comment>
<dbReference type="VEuPathDB" id="FungiDB:ATCC64974_25490"/>